<protein>
    <submittedName>
        <fullName evidence="1">Uncharacterized protein</fullName>
    </submittedName>
</protein>
<proteinExistence type="predicted"/>
<evidence type="ECO:0000313" key="1">
    <source>
        <dbReference type="EMBL" id="MCE3052258.1"/>
    </source>
</evidence>
<keyword evidence="2" id="KW-1185">Reference proteome</keyword>
<comment type="caution">
    <text evidence="1">The sequence shown here is derived from an EMBL/GenBank/DDBJ whole genome shotgun (WGS) entry which is preliminary data.</text>
</comment>
<dbReference type="InterPro" id="IPR013877">
    <property type="entry name" value="YAP-bd/ALF4/Glomulin"/>
</dbReference>
<dbReference type="Pfam" id="PF08568">
    <property type="entry name" value="Kinetochor_Ybp2"/>
    <property type="match status" value="1"/>
</dbReference>
<dbReference type="PANTHER" id="PTHR15430:SF1">
    <property type="entry name" value="GLOMULIN"/>
    <property type="match status" value="1"/>
</dbReference>
<name>A0ABS8WN35_DATST</name>
<dbReference type="InterPro" id="IPR019516">
    <property type="entry name" value="Glomulin/ALF4"/>
</dbReference>
<dbReference type="Proteomes" id="UP000823775">
    <property type="component" value="Unassembled WGS sequence"/>
</dbReference>
<reference evidence="1 2" key="1">
    <citation type="journal article" date="2021" name="BMC Genomics">
        <title>Datura genome reveals duplications of psychoactive alkaloid biosynthetic genes and high mutation rate following tissue culture.</title>
        <authorList>
            <person name="Rajewski A."/>
            <person name="Carter-House D."/>
            <person name="Stajich J."/>
            <person name="Litt A."/>
        </authorList>
    </citation>
    <scope>NUCLEOTIDE SEQUENCE [LARGE SCALE GENOMIC DNA]</scope>
    <source>
        <strain evidence="1">AR-01</strain>
    </source>
</reference>
<sequence length="199" mass="22447">MVHYKPLEKSAKKEFVERRKNQHKGVNADRTLEDTLTSKVLADVPSYLRFDILKALIQNSGSSSMIAILLDCFRREMHEEHSRSILVTSGVSEAEVKYSQCLSFWSAGVLELVELVLKPPNGGPPSLPEYSDAVLSALNLYRFVVIRESTGNQLYWSAFKDMLQRAYSEWLLPLRTLVTGVVAENQQDHDQLASDTICA</sequence>
<dbReference type="EMBL" id="JACEIK010009362">
    <property type="protein sequence ID" value="MCE3052258.1"/>
    <property type="molecule type" value="Genomic_DNA"/>
</dbReference>
<gene>
    <name evidence="1" type="ORF">HAX54_052015</name>
</gene>
<accession>A0ABS8WN35</accession>
<dbReference type="PANTHER" id="PTHR15430">
    <property type="entry name" value="GLOMULIN"/>
    <property type="match status" value="1"/>
</dbReference>
<organism evidence="1 2">
    <name type="scientific">Datura stramonium</name>
    <name type="common">Jimsonweed</name>
    <name type="synonym">Common thornapple</name>
    <dbReference type="NCBI Taxonomy" id="4076"/>
    <lineage>
        <taxon>Eukaryota</taxon>
        <taxon>Viridiplantae</taxon>
        <taxon>Streptophyta</taxon>
        <taxon>Embryophyta</taxon>
        <taxon>Tracheophyta</taxon>
        <taxon>Spermatophyta</taxon>
        <taxon>Magnoliopsida</taxon>
        <taxon>eudicotyledons</taxon>
        <taxon>Gunneridae</taxon>
        <taxon>Pentapetalae</taxon>
        <taxon>asterids</taxon>
        <taxon>lamiids</taxon>
        <taxon>Solanales</taxon>
        <taxon>Solanaceae</taxon>
        <taxon>Solanoideae</taxon>
        <taxon>Datureae</taxon>
        <taxon>Datura</taxon>
    </lineage>
</organism>
<evidence type="ECO:0000313" key="2">
    <source>
        <dbReference type="Proteomes" id="UP000823775"/>
    </source>
</evidence>